<dbReference type="EMBL" id="RBNH01000004">
    <property type="protein sequence ID" value="RKO25369.1"/>
    <property type="molecule type" value="Genomic_DNA"/>
</dbReference>
<organism evidence="1 2">
    <name type="scientific">Pseudarthrobacter phenanthrenivorans</name>
    <name type="common">Arthrobacter phenanthrenivorans</name>
    <dbReference type="NCBI Taxonomy" id="361575"/>
    <lineage>
        <taxon>Bacteria</taxon>
        <taxon>Bacillati</taxon>
        <taxon>Actinomycetota</taxon>
        <taxon>Actinomycetes</taxon>
        <taxon>Micrococcales</taxon>
        <taxon>Micrococcaceae</taxon>
        <taxon>Pseudarthrobacter</taxon>
    </lineage>
</organism>
<reference evidence="2" key="2">
    <citation type="submission" date="2018-10" db="EMBL/GenBank/DDBJ databases">
        <authorList>
            <person name="Wang Y."/>
            <person name="Wang J."/>
            <person name="Yang X."/>
            <person name="Wang Z."/>
            <person name="Huang Y."/>
        </authorList>
    </citation>
    <scope>NUCLEOTIDE SEQUENCE [LARGE SCALE GENOMIC DNA]</scope>
    <source>
        <strain evidence="2">J015</strain>
    </source>
</reference>
<protein>
    <submittedName>
        <fullName evidence="1">Uncharacterized protein</fullName>
    </submittedName>
</protein>
<sequence length="87" mass="9120">MHVPLPGSAPASQFLRHKVEQLAGRLGQMLLLAPVAAVQALKQRSPDSVQFARGHERPAAEQFLDGLLVGAVETGTVKGNGSQGDLP</sequence>
<evidence type="ECO:0000313" key="1">
    <source>
        <dbReference type="EMBL" id="RKO25369.1"/>
    </source>
</evidence>
<proteinExistence type="predicted"/>
<comment type="caution">
    <text evidence="1">The sequence shown here is derived from an EMBL/GenBank/DDBJ whole genome shotgun (WGS) entry which is preliminary data.</text>
</comment>
<gene>
    <name evidence="1" type="ORF">D7Z96_06055</name>
</gene>
<name>A0A3B0G054_PSEPS</name>
<dbReference type="Proteomes" id="UP000273159">
    <property type="component" value="Unassembled WGS sequence"/>
</dbReference>
<accession>A0A3B0G054</accession>
<evidence type="ECO:0000313" key="2">
    <source>
        <dbReference type="Proteomes" id="UP000273159"/>
    </source>
</evidence>
<reference evidence="1 2" key="1">
    <citation type="submission" date="2018-10" db="EMBL/GenBank/DDBJ databases">
        <title>Genome-guide identification and characterization of bacteria that degrade polycyclic aromatic hydrocarbons and resist hexavalent chromium simultaneously.</title>
        <authorList>
            <person name="Feng H."/>
        </authorList>
    </citation>
    <scope>NUCLEOTIDE SEQUENCE [LARGE SCALE GENOMIC DNA]</scope>
    <source>
        <strain evidence="1 2">J015</strain>
    </source>
</reference>
<dbReference type="AlphaFoldDB" id="A0A3B0G054"/>